<organism evidence="2 3">
    <name type="scientific">Streptococcus cristatus</name>
    <dbReference type="NCBI Taxonomy" id="45634"/>
    <lineage>
        <taxon>Bacteria</taxon>
        <taxon>Bacillati</taxon>
        <taxon>Bacillota</taxon>
        <taxon>Bacilli</taxon>
        <taxon>Lactobacillales</taxon>
        <taxon>Streptococcaceae</taxon>
        <taxon>Streptococcus</taxon>
    </lineage>
</organism>
<accession>A0A139MZT8</accession>
<evidence type="ECO:0000313" key="2">
    <source>
        <dbReference type="EMBL" id="KXT69223.1"/>
    </source>
</evidence>
<dbReference type="STRING" id="45634.SCRDD08_01453"/>
<gene>
    <name evidence="2" type="ORF">SCRDD08_01453</name>
</gene>
<dbReference type="Pfam" id="PF02486">
    <property type="entry name" value="Rep_trans"/>
    <property type="match status" value="1"/>
</dbReference>
<name>A0A139MZT8_STRCR</name>
<dbReference type="EMBL" id="LQRD01000055">
    <property type="protein sequence ID" value="KXT69223.1"/>
    <property type="molecule type" value="Genomic_DNA"/>
</dbReference>
<sequence>MGVIIKFSASALDYYRQNYQKRTNKEIDIPDILQLLENRNWDVHLSRIDFVADYLNYNFSVNELYQKIKNQYIIVRNQNKIQQNFNLEGLEKNGTVNTFYVGSKRKNVSTFLRVYDKKTEQFETNGLKLHIAKDLESWIRFEAVFKKDYAKQISEIMKKINSKGELHELIANKILEKFCFIDSSTYELTNFSHDLLKLENNFPSLISRNSRNNALSASIMYHLKNSGLLPLFFRIQYIWGKEALTHFLVTLVNYFEAYYRPNRDTITWLNKHGFLLKELDFYEFLDETIEIFLIKNVNFLPSSQTSKKDDKE</sequence>
<reference evidence="2 3" key="1">
    <citation type="submission" date="2016-01" db="EMBL/GenBank/DDBJ databases">
        <title>Highly variable Streptococcus oralis are common among viridans streptococci isolated from primates.</title>
        <authorList>
            <person name="Denapaite D."/>
            <person name="Rieger M."/>
            <person name="Koendgen S."/>
            <person name="Brueckner R."/>
            <person name="Ochigava I."/>
            <person name="Kappeler P."/>
            <person name="Maetz-Rensing K."/>
            <person name="Leendertz F."/>
            <person name="Hakenbeck R."/>
        </authorList>
    </citation>
    <scope>NUCLEOTIDE SEQUENCE [LARGE SCALE GENOMIC DNA]</scope>
    <source>
        <strain evidence="2 3">DD08</strain>
    </source>
</reference>
<dbReference type="PATRIC" id="fig|45634.12.peg.1520"/>
<proteinExistence type="predicted"/>
<evidence type="ECO:0000259" key="1">
    <source>
        <dbReference type="Pfam" id="PF02486"/>
    </source>
</evidence>
<protein>
    <recommendedName>
        <fullName evidence="1">Replication initiation protein-like C-terminal domain-containing protein</fullName>
    </recommendedName>
</protein>
<dbReference type="Proteomes" id="UP000070377">
    <property type="component" value="Unassembled WGS sequence"/>
</dbReference>
<feature type="domain" description="Replication initiation protein-like C-terminal" evidence="1">
    <location>
        <begin position="44"/>
        <end position="184"/>
    </location>
</feature>
<dbReference type="InterPro" id="IPR003491">
    <property type="entry name" value="REP-like_C"/>
</dbReference>
<evidence type="ECO:0000313" key="3">
    <source>
        <dbReference type="Proteomes" id="UP000070377"/>
    </source>
</evidence>
<comment type="caution">
    <text evidence="2">The sequence shown here is derived from an EMBL/GenBank/DDBJ whole genome shotgun (WGS) entry which is preliminary data.</text>
</comment>
<dbReference type="AlphaFoldDB" id="A0A139MZT8"/>